<evidence type="ECO:0000313" key="1">
    <source>
        <dbReference type="EMBL" id="ETW97005.1"/>
    </source>
</evidence>
<comment type="caution">
    <text evidence="1">The sequence shown here is derived from an EMBL/GenBank/DDBJ whole genome shotgun (WGS) entry which is preliminary data.</text>
</comment>
<accession>W4LH15</accession>
<evidence type="ECO:0008006" key="3">
    <source>
        <dbReference type="Google" id="ProtNLM"/>
    </source>
</evidence>
<evidence type="ECO:0000313" key="2">
    <source>
        <dbReference type="Proteomes" id="UP000019141"/>
    </source>
</evidence>
<keyword evidence="2" id="KW-1185">Reference proteome</keyword>
<dbReference type="Pfam" id="PF00805">
    <property type="entry name" value="Pentapeptide"/>
    <property type="match status" value="5"/>
</dbReference>
<protein>
    <recommendedName>
        <fullName evidence="3">Pentapeptide repeat-containing protein</fullName>
    </recommendedName>
</protein>
<dbReference type="HOGENOM" id="CLU_040409_0_0_7"/>
<dbReference type="PANTHER" id="PTHR14136">
    <property type="entry name" value="BTB_POZ DOMAIN-CONTAINING PROTEIN KCTD9"/>
    <property type="match status" value="1"/>
</dbReference>
<dbReference type="AlphaFoldDB" id="W4LH15"/>
<dbReference type="SUPFAM" id="SSF141571">
    <property type="entry name" value="Pentapeptide repeat-like"/>
    <property type="match status" value="2"/>
</dbReference>
<dbReference type="Proteomes" id="UP000019141">
    <property type="component" value="Unassembled WGS sequence"/>
</dbReference>
<dbReference type="PANTHER" id="PTHR14136:SF17">
    <property type="entry name" value="BTB_POZ DOMAIN-CONTAINING PROTEIN KCTD9"/>
    <property type="match status" value="1"/>
</dbReference>
<reference evidence="1 2" key="1">
    <citation type="journal article" date="2014" name="Nature">
        <title>An environmental bacterial taxon with a large and distinct metabolic repertoire.</title>
        <authorList>
            <person name="Wilson M.C."/>
            <person name="Mori T."/>
            <person name="Ruckert C."/>
            <person name="Uria A.R."/>
            <person name="Helf M.J."/>
            <person name="Takada K."/>
            <person name="Gernert C."/>
            <person name="Steffens U.A."/>
            <person name="Heycke N."/>
            <person name="Schmitt S."/>
            <person name="Rinke C."/>
            <person name="Helfrich E.J."/>
            <person name="Brachmann A.O."/>
            <person name="Gurgui C."/>
            <person name="Wakimoto T."/>
            <person name="Kracht M."/>
            <person name="Crusemann M."/>
            <person name="Hentschel U."/>
            <person name="Abe I."/>
            <person name="Matsunaga S."/>
            <person name="Kalinowski J."/>
            <person name="Takeyama H."/>
            <person name="Piel J."/>
        </authorList>
    </citation>
    <scope>NUCLEOTIDE SEQUENCE [LARGE SCALE GENOMIC DNA]</scope>
    <source>
        <strain evidence="2">TSY1</strain>
    </source>
</reference>
<name>W4LH15_ENTF1</name>
<dbReference type="EMBL" id="AZHW01000720">
    <property type="protein sequence ID" value="ETW97005.1"/>
    <property type="molecule type" value="Genomic_DNA"/>
</dbReference>
<organism evidence="1 2">
    <name type="scientific">Entotheonella factor</name>
    <dbReference type="NCBI Taxonomy" id="1429438"/>
    <lineage>
        <taxon>Bacteria</taxon>
        <taxon>Pseudomonadati</taxon>
        <taxon>Nitrospinota/Tectimicrobiota group</taxon>
        <taxon>Candidatus Tectimicrobiota</taxon>
        <taxon>Candidatus Entotheonellia</taxon>
        <taxon>Candidatus Entotheonellales</taxon>
        <taxon>Candidatus Entotheonellaceae</taxon>
        <taxon>Candidatus Entotheonella</taxon>
    </lineage>
</organism>
<dbReference type="InterPro" id="IPR051082">
    <property type="entry name" value="Pentapeptide-BTB/POZ_domain"/>
</dbReference>
<proteinExistence type="predicted"/>
<gene>
    <name evidence="1" type="ORF">ETSY1_24310</name>
</gene>
<sequence>MGAMADAKHLEVLLQGTAAWNAWRQANPKITPDLRGAQLRGMDLSHAELHGADLSGAQLREAQLRRAMLHKARLAEADLRWANLDEADLREAYLRQADLSGAYLREADMRGVYLREADLCGANLPGANLTMADLRAARLCEAHLSEAQLHIARLRHADLSKADLREANFRGAQLRQTCLRGANLQEANFRWASVVMSDLYEADMTQADLRWANLSVSDLRYACLSEVDFRGANLRGANLSAANLMKARLVETNFEEANLEGCSIYGISAWELKLEGARQVNLRITPEDEPAIIVDNLEVAQFLYLHLHNTYIRDVIGTIGKKVVLIVGDFSEERLDVLEAVREVLRQYHYVPVFLACAADDASTKLVTLELLAQLARFVLVDVTETGAVLEVADSILRHTAVPVQPMAWQPAMPSIDALWADRLPSDARLPTYGYADAKTIWTSLYTDCLLAAETKAKAMLDLAPALST</sequence>
<dbReference type="Gene3D" id="2.160.20.80">
    <property type="entry name" value="E3 ubiquitin-protein ligase SopA"/>
    <property type="match status" value="2"/>
</dbReference>
<dbReference type="InterPro" id="IPR001646">
    <property type="entry name" value="5peptide_repeat"/>
</dbReference>